<dbReference type="SMART" id="SM00382">
    <property type="entry name" value="AAA"/>
    <property type="match status" value="1"/>
</dbReference>
<dbReference type="Gene3D" id="3.40.50.2300">
    <property type="match status" value="1"/>
</dbReference>
<dbReference type="PANTHER" id="PTHR32071:SF57">
    <property type="entry name" value="C4-DICARBOXYLATE TRANSPORT TRANSCRIPTIONAL REGULATORY PROTEIN DCTD"/>
    <property type="match status" value="1"/>
</dbReference>
<keyword evidence="4" id="KW-0238">DNA-binding</keyword>
<dbReference type="Gene3D" id="3.40.50.300">
    <property type="entry name" value="P-loop containing nucleotide triphosphate hydrolases"/>
    <property type="match status" value="1"/>
</dbReference>
<dbReference type="InterPro" id="IPR025943">
    <property type="entry name" value="Sigma_54_int_dom_ATP-bd_2"/>
</dbReference>
<dbReference type="CDD" id="cd00009">
    <property type="entry name" value="AAA"/>
    <property type="match status" value="1"/>
</dbReference>
<dbReference type="Gene3D" id="1.10.10.60">
    <property type="entry name" value="Homeodomain-like"/>
    <property type="match status" value="1"/>
</dbReference>
<organism evidence="9 10">
    <name type="scientific">Mucilaginibacter conchicola</name>
    <dbReference type="NCBI Taxonomy" id="2303333"/>
    <lineage>
        <taxon>Bacteria</taxon>
        <taxon>Pseudomonadati</taxon>
        <taxon>Bacteroidota</taxon>
        <taxon>Sphingobacteriia</taxon>
        <taxon>Sphingobacteriales</taxon>
        <taxon>Sphingobacteriaceae</taxon>
        <taxon>Mucilaginibacter</taxon>
    </lineage>
</organism>
<dbReference type="FunFam" id="3.40.50.300:FF:000006">
    <property type="entry name" value="DNA-binding transcriptional regulator NtrC"/>
    <property type="match status" value="1"/>
</dbReference>
<keyword evidence="1" id="KW-0547">Nucleotide-binding</keyword>
<dbReference type="SMART" id="SM00448">
    <property type="entry name" value="REC"/>
    <property type="match status" value="1"/>
</dbReference>
<dbReference type="CDD" id="cd17534">
    <property type="entry name" value="REC_DC-like"/>
    <property type="match status" value="1"/>
</dbReference>
<evidence type="ECO:0000259" key="8">
    <source>
        <dbReference type="PROSITE" id="PS50110"/>
    </source>
</evidence>
<dbReference type="GO" id="GO:0005524">
    <property type="term" value="F:ATP binding"/>
    <property type="evidence" value="ECO:0007669"/>
    <property type="project" value="UniProtKB-KW"/>
</dbReference>
<dbReference type="PROSITE" id="PS00675">
    <property type="entry name" value="SIGMA54_INTERACT_1"/>
    <property type="match status" value="1"/>
</dbReference>
<dbReference type="PROSITE" id="PS50045">
    <property type="entry name" value="SIGMA54_INTERACT_4"/>
    <property type="match status" value="1"/>
</dbReference>
<dbReference type="Gene3D" id="1.10.8.60">
    <property type="match status" value="1"/>
</dbReference>
<dbReference type="SUPFAM" id="SSF52172">
    <property type="entry name" value="CheY-like"/>
    <property type="match status" value="1"/>
</dbReference>
<sequence length="639" mass="70724">MPSKLLLVEDQFIQAVHLSNMLEKAGHIVLGVAQSVTEAIELVENQTPDMVLVDILLKGDLTGIDLAKKLNKSDVPFLYISANSNESTLTLAKETEPYGFLVKPYRENDILAALDIAIYRHNQSVDIKTKRISRLQKELSFVIEHDLNSLVGVEHFLAAFHSFIPFTDVVLDVNANDQNPSSFLHLQRSGFNSYKRANSSDFAVDDTNILRNTFGQFSDVFCLDNKQLLALADGDKTIKAFIDLYNISSVVGVPVFYNNGVRGNLLFFSAEQGAYHQAEGNILRSVIPLLTMAFKRIDELNNEGSFAPGALGYDGRHSGGNKFKNIIGSSPKLLFVLDQVSQVAPFETTVIIEGETGVGKEGIADAIHQLSARNKNPVVKINCAAIPRDLIEAELFGYEKGGFTGATERRIGKFEQANGGTIFLDEIGEMPIDVQGKLLRVIQERELERIGGKGTIKIDVRIIAATNRNLYKEVGAGNFRLDLYYRLNVFPIQIPPLRDRKEDIPALAAYFLSLHAEKYNAQIKVLSSKALNQLSKYSWPGNIRELQHVIERHVLISNEDVISSVDLPEEAIRESVDDVVPEAFLSMDELDRAHITSALKKANGKISGKGGAAELLQIPPNSLSLKMKKLGIAWGYLFE</sequence>
<dbReference type="Pfam" id="PF00072">
    <property type="entry name" value="Response_reg"/>
    <property type="match status" value="1"/>
</dbReference>
<evidence type="ECO:0000256" key="6">
    <source>
        <dbReference type="PROSITE-ProRule" id="PRU00169"/>
    </source>
</evidence>
<protein>
    <submittedName>
        <fullName evidence="9">Response regulator</fullName>
    </submittedName>
</protein>
<evidence type="ECO:0000256" key="2">
    <source>
        <dbReference type="ARBA" id="ARBA00022840"/>
    </source>
</evidence>
<dbReference type="PROSITE" id="PS00676">
    <property type="entry name" value="SIGMA54_INTERACT_2"/>
    <property type="match status" value="1"/>
</dbReference>
<dbReference type="PROSITE" id="PS00688">
    <property type="entry name" value="SIGMA54_INTERACT_3"/>
    <property type="match status" value="1"/>
</dbReference>
<keyword evidence="6" id="KW-0597">Phosphoprotein</keyword>
<evidence type="ECO:0000256" key="4">
    <source>
        <dbReference type="ARBA" id="ARBA00023125"/>
    </source>
</evidence>
<feature type="modified residue" description="4-aspartylphosphate" evidence="6">
    <location>
        <position position="54"/>
    </location>
</feature>
<dbReference type="InterPro" id="IPR011006">
    <property type="entry name" value="CheY-like_superfamily"/>
</dbReference>
<feature type="domain" description="Response regulatory" evidence="8">
    <location>
        <begin position="4"/>
        <end position="118"/>
    </location>
</feature>
<comment type="caution">
    <text evidence="9">The sequence shown here is derived from an EMBL/GenBank/DDBJ whole genome shotgun (WGS) entry which is preliminary data.</text>
</comment>
<gene>
    <name evidence="9" type="ORF">D0C36_18430</name>
</gene>
<dbReference type="RefSeq" id="WP_117393126.1">
    <property type="nucleotide sequence ID" value="NZ_QWDC01000003.1"/>
</dbReference>
<dbReference type="InterPro" id="IPR001789">
    <property type="entry name" value="Sig_transdc_resp-reg_receiver"/>
</dbReference>
<keyword evidence="5" id="KW-0804">Transcription</keyword>
<dbReference type="PANTHER" id="PTHR32071">
    <property type="entry name" value="TRANSCRIPTIONAL REGULATORY PROTEIN"/>
    <property type="match status" value="1"/>
</dbReference>
<feature type="domain" description="Sigma-54 factor interaction" evidence="7">
    <location>
        <begin position="326"/>
        <end position="555"/>
    </location>
</feature>
<dbReference type="SUPFAM" id="SSF52540">
    <property type="entry name" value="P-loop containing nucleoside triphosphate hydrolases"/>
    <property type="match status" value="1"/>
</dbReference>
<keyword evidence="3" id="KW-0805">Transcription regulation</keyword>
<dbReference type="InterPro" id="IPR058031">
    <property type="entry name" value="AAA_lid_NorR"/>
</dbReference>
<proteinExistence type="predicted"/>
<reference evidence="9 10" key="1">
    <citation type="submission" date="2018-08" db="EMBL/GenBank/DDBJ databases">
        <title>Mucilaginibacter sp. MYSH2.</title>
        <authorList>
            <person name="Seo T."/>
        </authorList>
    </citation>
    <scope>NUCLEOTIDE SEQUENCE [LARGE SCALE GENOMIC DNA]</scope>
    <source>
        <strain evidence="9 10">MYSH2</strain>
    </source>
</reference>
<dbReference type="Pfam" id="PF00158">
    <property type="entry name" value="Sigma54_activat"/>
    <property type="match status" value="1"/>
</dbReference>
<keyword evidence="10" id="KW-1185">Reference proteome</keyword>
<evidence type="ECO:0000313" key="10">
    <source>
        <dbReference type="Proteomes" id="UP000264217"/>
    </source>
</evidence>
<evidence type="ECO:0000259" key="7">
    <source>
        <dbReference type="PROSITE" id="PS50045"/>
    </source>
</evidence>
<evidence type="ECO:0000313" key="9">
    <source>
        <dbReference type="EMBL" id="RFZ90924.1"/>
    </source>
</evidence>
<dbReference type="InterPro" id="IPR025944">
    <property type="entry name" value="Sigma_54_int_dom_CS"/>
</dbReference>
<dbReference type="InterPro" id="IPR025662">
    <property type="entry name" value="Sigma_54_int_dom_ATP-bd_1"/>
</dbReference>
<keyword evidence="2" id="KW-0067">ATP-binding</keyword>
<dbReference type="PROSITE" id="PS50110">
    <property type="entry name" value="RESPONSE_REGULATORY"/>
    <property type="match status" value="1"/>
</dbReference>
<dbReference type="GO" id="GO:0003677">
    <property type="term" value="F:DNA binding"/>
    <property type="evidence" value="ECO:0007669"/>
    <property type="project" value="UniProtKB-KW"/>
</dbReference>
<evidence type="ECO:0000256" key="1">
    <source>
        <dbReference type="ARBA" id="ARBA00022741"/>
    </source>
</evidence>
<dbReference type="SUPFAM" id="SSF46689">
    <property type="entry name" value="Homeodomain-like"/>
    <property type="match status" value="1"/>
</dbReference>
<dbReference type="AlphaFoldDB" id="A0A372NPQ7"/>
<dbReference type="InterPro" id="IPR002078">
    <property type="entry name" value="Sigma_54_int"/>
</dbReference>
<evidence type="ECO:0000256" key="5">
    <source>
        <dbReference type="ARBA" id="ARBA00023163"/>
    </source>
</evidence>
<dbReference type="InterPro" id="IPR009057">
    <property type="entry name" value="Homeodomain-like_sf"/>
</dbReference>
<dbReference type="InterPro" id="IPR027417">
    <property type="entry name" value="P-loop_NTPase"/>
</dbReference>
<dbReference type="EMBL" id="QWDC01000003">
    <property type="protein sequence ID" value="RFZ90924.1"/>
    <property type="molecule type" value="Genomic_DNA"/>
</dbReference>
<name>A0A372NPQ7_9SPHI</name>
<dbReference type="OrthoDB" id="9782110at2"/>
<dbReference type="Proteomes" id="UP000264217">
    <property type="component" value="Unassembled WGS sequence"/>
</dbReference>
<dbReference type="InterPro" id="IPR003593">
    <property type="entry name" value="AAA+_ATPase"/>
</dbReference>
<dbReference type="GO" id="GO:0000160">
    <property type="term" value="P:phosphorelay signal transduction system"/>
    <property type="evidence" value="ECO:0007669"/>
    <property type="project" value="InterPro"/>
</dbReference>
<evidence type="ECO:0000256" key="3">
    <source>
        <dbReference type="ARBA" id="ARBA00023015"/>
    </source>
</evidence>
<dbReference type="Pfam" id="PF25601">
    <property type="entry name" value="AAA_lid_14"/>
    <property type="match status" value="1"/>
</dbReference>
<accession>A0A372NPQ7</accession>
<dbReference type="GO" id="GO:0006355">
    <property type="term" value="P:regulation of DNA-templated transcription"/>
    <property type="evidence" value="ECO:0007669"/>
    <property type="project" value="InterPro"/>
</dbReference>